<evidence type="ECO:0000313" key="2">
    <source>
        <dbReference type="Proteomes" id="UP000008080"/>
    </source>
</evidence>
<sequence length="239" mass="26920">MKYDLFLFDLDDTLLDFKASEKLSFVSAMNSVGLTTDLDNLFRTYQIENAALWKQFEQGKTTKDLLKVERFRKLFDIHAIEIDPVLTANRYLDALPEAVVLIDHAVELCDFLSGKGELGIITNGIQTTQVQRLSRSKLAPFISFMAVSEEAGYAKPDVRFFEYTVKQARKFDKKSTLMVGDKLETDILGAHHFGIDSCWFNPAKTKIEPHEVAPQLEITHLSELRKLLGPGSTGQGRGS</sequence>
<name>Q6MLH1_BDEBA</name>
<dbReference type="EMBL" id="BX842651">
    <property type="protein sequence ID" value="CAE79886.1"/>
    <property type="molecule type" value="Genomic_DNA"/>
</dbReference>
<proteinExistence type="predicted"/>
<dbReference type="InterPro" id="IPR023198">
    <property type="entry name" value="PGP-like_dom2"/>
</dbReference>
<dbReference type="InterPro" id="IPR052550">
    <property type="entry name" value="Pyrimidine_5'-ntase_YjjG"/>
</dbReference>
<dbReference type="InterPro" id="IPR006439">
    <property type="entry name" value="HAD-SF_hydro_IA"/>
</dbReference>
<keyword evidence="1" id="KW-0378">Hydrolase</keyword>
<dbReference type="KEGG" id="bba:Bd2040"/>
<dbReference type="InterPro" id="IPR011951">
    <property type="entry name" value="HAD-SF_hydro_IA_YjjG/PynA"/>
</dbReference>
<dbReference type="InterPro" id="IPR041492">
    <property type="entry name" value="HAD_2"/>
</dbReference>
<protein>
    <submittedName>
        <fullName evidence="1">Hydrolase, haloacid dehalogenase-like family</fullName>
    </submittedName>
</protein>
<dbReference type="Proteomes" id="UP000008080">
    <property type="component" value="Chromosome"/>
</dbReference>
<dbReference type="NCBIfam" id="TIGR02254">
    <property type="entry name" value="YjjG_YfnB"/>
    <property type="match status" value="1"/>
</dbReference>
<dbReference type="Gene3D" id="3.40.50.1000">
    <property type="entry name" value="HAD superfamily/HAD-like"/>
    <property type="match status" value="1"/>
</dbReference>
<organism evidence="1 2">
    <name type="scientific">Bdellovibrio bacteriovorus (strain ATCC 15356 / DSM 50701 / NCIMB 9529 / HD100)</name>
    <dbReference type="NCBI Taxonomy" id="264462"/>
    <lineage>
        <taxon>Bacteria</taxon>
        <taxon>Pseudomonadati</taxon>
        <taxon>Bdellovibrionota</taxon>
        <taxon>Bdellovibrionia</taxon>
        <taxon>Bdellovibrionales</taxon>
        <taxon>Pseudobdellovibrionaceae</taxon>
        <taxon>Bdellovibrio</taxon>
    </lineage>
</organism>
<gene>
    <name evidence="1" type="ordered locus">Bd2040</name>
</gene>
<accession>Q6MLH1</accession>
<dbReference type="Gene3D" id="1.10.150.240">
    <property type="entry name" value="Putative phosphatase, domain 2"/>
    <property type="match status" value="1"/>
</dbReference>
<dbReference type="InterPro" id="IPR023214">
    <property type="entry name" value="HAD_sf"/>
</dbReference>
<dbReference type="RefSeq" id="WP_011164488.1">
    <property type="nucleotide sequence ID" value="NC_005363.1"/>
</dbReference>
<dbReference type="PANTHER" id="PTHR47478">
    <property type="match status" value="1"/>
</dbReference>
<reference evidence="1 2" key="1">
    <citation type="journal article" date="2004" name="Science">
        <title>A predator unmasked: life cycle of Bdellovibrio bacteriovorus from a genomic perspective.</title>
        <authorList>
            <person name="Rendulic S."/>
            <person name="Jagtap P."/>
            <person name="Rosinus A."/>
            <person name="Eppinger M."/>
            <person name="Baar C."/>
            <person name="Lanz C."/>
            <person name="Keller H."/>
            <person name="Lambert C."/>
            <person name="Evans K.J."/>
            <person name="Goesmann A."/>
            <person name="Meyer F."/>
            <person name="Sockett R.E."/>
            <person name="Schuster S.C."/>
        </authorList>
    </citation>
    <scope>NUCLEOTIDE SEQUENCE [LARGE SCALE GENOMIC DNA]</scope>
    <source>
        <strain evidence="2">ATCC 15356 / DSM 50701 / NCIMB 9529 / HD100</strain>
    </source>
</reference>
<dbReference type="PANTHER" id="PTHR47478:SF1">
    <property type="entry name" value="PYRIMIDINE 5'-NUCLEOTIDASE YJJG"/>
    <property type="match status" value="1"/>
</dbReference>
<dbReference type="eggNOG" id="COG1011">
    <property type="taxonomic scope" value="Bacteria"/>
</dbReference>
<dbReference type="InterPro" id="IPR036412">
    <property type="entry name" value="HAD-like_sf"/>
</dbReference>
<evidence type="ECO:0000313" key="1">
    <source>
        <dbReference type="EMBL" id="CAE79886.1"/>
    </source>
</evidence>
<dbReference type="Pfam" id="PF13419">
    <property type="entry name" value="HAD_2"/>
    <property type="match status" value="1"/>
</dbReference>
<dbReference type="NCBIfam" id="TIGR01549">
    <property type="entry name" value="HAD-SF-IA-v1"/>
    <property type="match status" value="1"/>
</dbReference>
<dbReference type="SFLD" id="SFLDG01129">
    <property type="entry name" value="C1.5:_HAD__Beta-PGM__Phosphata"/>
    <property type="match status" value="1"/>
</dbReference>
<keyword evidence="2" id="KW-1185">Reference proteome</keyword>
<dbReference type="SUPFAM" id="SSF56784">
    <property type="entry name" value="HAD-like"/>
    <property type="match status" value="1"/>
</dbReference>
<dbReference type="GO" id="GO:0008253">
    <property type="term" value="F:5'-nucleotidase activity"/>
    <property type="evidence" value="ECO:0007669"/>
    <property type="project" value="InterPro"/>
</dbReference>
<dbReference type="SFLD" id="SFLDS00003">
    <property type="entry name" value="Haloacid_Dehalogenase"/>
    <property type="match status" value="1"/>
</dbReference>
<dbReference type="AlphaFoldDB" id="Q6MLH1"/>
<dbReference type="STRING" id="264462.Bd2040"/>
<dbReference type="HOGENOM" id="CLU_045011_8_1_7"/>
<dbReference type="GeneID" id="93012987"/>